<evidence type="ECO:0000256" key="2">
    <source>
        <dbReference type="ARBA" id="ARBA00022814"/>
    </source>
</evidence>
<dbReference type="GO" id="GO:0003723">
    <property type="term" value="F:RNA binding"/>
    <property type="evidence" value="ECO:0007669"/>
    <property type="project" value="UniProtKB-UniRule"/>
</dbReference>
<dbReference type="GO" id="GO:0006353">
    <property type="term" value="P:DNA-templated transcription termination"/>
    <property type="evidence" value="ECO:0007669"/>
    <property type="project" value="UniProtKB-UniRule"/>
</dbReference>
<evidence type="ECO:0000259" key="7">
    <source>
        <dbReference type="Pfam" id="PF01029"/>
    </source>
</evidence>
<gene>
    <name evidence="6 8" type="primary">nusB</name>
    <name evidence="8" type="ORF">IFK94_01365</name>
</gene>
<dbReference type="PANTHER" id="PTHR11078">
    <property type="entry name" value="N UTILIZATION SUBSTANCE PROTEIN B-RELATED"/>
    <property type="match status" value="1"/>
</dbReference>
<evidence type="ECO:0000256" key="5">
    <source>
        <dbReference type="ARBA" id="ARBA00023163"/>
    </source>
</evidence>
<evidence type="ECO:0000256" key="6">
    <source>
        <dbReference type="HAMAP-Rule" id="MF_00073"/>
    </source>
</evidence>
<feature type="domain" description="NusB/RsmB/TIM44" evidence="7">
    <location>
        <begin position="7"/>
        <end position="130"/>
    </location>
</feature>
<protein>
    <recommendedName>
        <fullName evidence="6">Transcription antitermination protein NusB</fullName>
    </recommendedName>
    <alternativeName>
        <fullName evidence="6">Antitermination factor NusB</fullName>
    </alternativeName>
</protein>
<dbReference type="Pfam" id="PF01029">
    <property type="entry name" value="NusB"/>
    <property type="match status" value="1"/>
</dbReference>
<keyword evidence="4 6" id="KW-0805">Transcription regulation</keyword>
<reference evidence="8 9" key="1">
    <citation type="submission" date="2020-08" db="EMBL/GenBank/DDBJ databases">
        <title>Acidobacteriota in marine sediments use diverse sulfur dissimilation pathways.</title>
        <authorList>
            <person name="Wasmund K."/>
        </authorList>
    </citation>
    <scope>NUCLEOTIDE SEQUENCE [LARGE SCALE GENOMIC DNA]</scope>
    <source>
        <strain evidence="8">MAG AM4</strain>
    </source>
</reference>
<dbReference type="CDD" id="cd00619">
    <property type="entry name" value="Terminator_NusB"/>
    <property type="match status" value="1"/>
</dbReference>
<evidence type="ECO:0000256" key="4">
    <source>
        <dbReference type="ARBA" id="ARBA00023015"/>
    </source>
</evidence>
<keyword evidence="5 6" id="KW-0804">Transcription</keyword>
<dbReference type="HAMAP" id="MF_00073">
    <property type="entry name" value="NusB"/>
    <property type="match status" value="1"/>
</dbReference>
<proteinExistence type="inferred from homology"/>
<dbReference type="NCBIfam" id="TIGR01951">
    <property type="entry name" value="nusB"/>
    <property type="match status" value="1"/>
</dbReference>
<sequence length="138" mass="15657">MGQRRRGREYALQLLFQMDLSGGSPEDQFQDFWEGLEVPGSVREFAEKLVRGTWNESDSLDEEIGRAAVNWRMDRMATVDRNVLRMATWEMLFDRDTPAAVIIDEAIEIARKFGSEDSGGFINGILDSIKDRKLPGGV</sequence>
<evidence type="ECO:0000313" key="9">
    <source>
        <dbReference type="Proteomes" id="UP000648239"/>
    </source>
</evidence>
<comment type="function">
    <text evidence="6">Involved in transcription antitermination. Required for transcription of ribosomal RNA (rRNA) genes. Binds specifically to the boxA antiterminator sequence of the ribosomal RNA (rrn) operons.</text>
</comment>
<keyword evidence="2 6" id="KW-0889">Transcription antitermination</keyword>
<dbReference type="InterPro" id="IPR035926">
    <property type="entry name" value="NusB-like_sf"/>
</dbReference>
<dbReference type="PANTHER" id="PTHR11078:SF3">
    <property type="entry name" value="ANTITERMINATION NUSB DOMAIN-CONTAINING PROTEIN"/>
    <property type="match status" value="1"/>
</dbReference>
<dbReference type="EMBL" id="JACXWD010000002">
    <property type="protein sequence ID" value="MBD3866748.1"/>
    <property type="molecule type" value="Genomic_DNA"/>
</dbReference>
<name>A0A8J7CK23_9BACT</name>
<evidence type="ECO:0000256" key="3">
    <source>
        <dbReference type="ARBA" id="ARBA00022884"/>
    </source>
</evidence>
<dbReference type="InterPro" id="IPR006027">
    <property type="entry name" value="NusB_RsmB_TIM44"/>
</dbReference>
<dbReference type="Proteomes" id="UP000648239">
    <property type="component" value="Unassembled WGS sequence"/>
</dbReference>
<keyword evidence="3 6" id="KW-0694">RNA-binding</keyword>
<accession>A0A8J7CK23</accession>
<dbReference type="SUPFAM" id="SSF48013">
    <property type="entry name" value="NusB-like"/>
    <property type="match status" value="1"/>
</dbReference>
<dbReference type="GO" id="GO:0005829">
    <property type="term" value="C:cytosol"/>
    <property type="evidence" value="ECO:0007669"/>
    <property type="project" value="TreeGrafter"/>
</dbReference>
<organism evidence="8 9">
    <name type="scientific">Candidatus Polarisedimenticola svalbardensis</name>
    <dbReference type="NCBI Taxonomy" id="2886004"/>
    <lineage>
        <taxon>Bacteria</taxon>
        <taxon>Pseudomonadati</taxon>
        <taxon>Acidobacteriota</taxon>
        <taxon>Candidatus Polarisedimenticolia</taxon>
        <taxon>Candidatus Polarisedimenticolales</taxon>
        <taxon>Candidatus Polarisedimenticolaceae</taxon>
        <taxon>Candidatus Polarisedimenticola</taxon>
    </lineage>
</organism>
<comment type="similarity">
    <text evidence="1 6">Belongs to the NusB family.</text>
</comment>
<evidence type="ECO:0000313" key="8">
    <source>
        <dbReference type="EMBL" id="MBD3866748.1"/>
    </source>
</evidence>
<evidence type="ECO:0000256" key="1">
    <source>
        <dbReference type="ARBA" id="ARBA00005952"/>
    </source>
</evidence>
<dbReference type="GO" id="GO:0031564">
    <property type="term" value="P:transcription antitermination"/>
    <property type="evidence" value="ECO:0007669"/>
    <property type="project" value="UniProtKB-KW"/>
</dbReference>
<dbReference type="AlphaFoldDB" id="A0A8J7CK23"/>
<dbReference type="InterPro" id="IPR011605">
    <property type="entry name" value="NusB_fam"/>
</dbReference>
<comment type="caution">
    <text evidence="8">The sequence shown here is derived from an EMBL/GenBank/DDBJ whole genome shotgun (WGS) entry which is preliminary data.</text>
</comment>
<dbReference type="Gene3D" id="1.10.940.10">
    <property type="entry name" value="NusB-like"/>
    <property type="match status" value="1"/>
</dbReference>